<dbReference type="OrthoDB" id="529831at2"/>
<proteinExistence type="predicted"/>
<dbReference type="SMART" id="SM00257">
    <property type="entry name" value="LysM"/>
    <property type="match status" value="5"/>
</dbReference>
<dbReference type="RefSeq" id="WP_015758959.1">
    <property type="nucleotide sequence ID" value="NC_013216.1"/>
</dbReference>
<sequence>MSIKNKLKKSAAGTLAGISLFICSTAGLAATNYPTYNAISGDTLWIMSNKLYTSSDKIASVNSINSDSIMAGQRLVIPQSNIYKVVSGDTPYLIAKRFGISLQVFLTANNMTSSDVLYPGQQVNLPGILAYKVANKDTLSLLATQFGTTINQLTKINNLTDTNIITDQKIYIPVAETKQYTVQSGDSLYLIAQKYNLSVSDLTNVNWLSSTNLKAGQILIIPGKTSTTTSAATSSSGQSQATLWNIPSGALLYHVQEGDNQWSIAQKYNTTTEAINKTNNIKIDLILPEQALFVPKNSTQPIYGIKCPSVKAKTGYGELLDWEYVNWFFNPGSTAVIEDLQTGIKFKAHRIGGSNHADCEPLSADDTAIMKGIFGGQWNWSTRPVLVRFEGRVLAASMAGMPHSFDTLSNNAFYGMFDLHFLNSRTHNTNTIDPDHQASVRKAAGY</sequence>
<dbReference type="SUPFAM" id="SSF54106">
    <property type="entry name" value="LysM domain"/>
    <property type="match status" value="5"/>
</dbReference>
<keyword evidence="1" id="KW-0732">Signal</keyword>
<accession>C8VVY5</accession>
<feature type="signal peptide" evidence="1">
    <location>
        <begin position="1"/>
        <end position="29"/>
    </location>
</feature>
<dbReference type="HOGENOM" id="CLU_041648_0_0_9"/>
<keyword evidence="4" id="KW-1185">Reference proteome</keyword>
<feature type="domain" description="LysM" evidence="2">
    <location>
        <begin position="251"/>
        <end position="294"/>
    </location>
</feature>
<feature type="domain" description="LysM" evidence="2">
    <location>
        <begin position="178"/>
        <end position="221"/>
    </location>
</feature>
<dbReference type="Gene3D" id="3.10.350.10">
    <property type="entry name" value="LysM domain"/>
    <property type="match status" value="5"/>
</dbReference>
<feature type="chain" id="PRO_5002993471" evidence="1">
    <location>
        <begin position="30"/>
        <end position="446"/>
    </location>
</feature>
<name>C8VVY5_DESAS</name>
<gene>
    <name evidence="3" type="ordered locus">Dtox_3560</name>
</gene>
<evidence type="ECO:0000256" key="1">
    <source>
        <dbReference type="SAM" id="SignalP"/>
    </source>
</evidence>
<evidence type="ECO:0000313" key="3">
    <source>
        <dbReference type="EMBL" id="ACV64272.1"/>
    </source>
</evidence>
<feature type="domain" description="LysM" evidence="2">
    <location>
        <begin position="34"/>
        <end position="77"/>
    </location>
</feature>
<evidence type="ECO:0000259" key="2">
    <source>
        <dbReference type="PROSITE" id="PS51782"/>
    </source>
</evidence>
<dbReference type="AlphaFoldDB" id="C8VVY5"/>
<dbReference type="EMBL" id="CP001720">
    <property type="protein sequence ID" value="ACV64272.1"/>
    <property type="molecule type" value="Genomic_DNA"/>
</dbReference>
<dbReference type="Pfam" id="PF01476">
    <property type="entry name" value="LysM"/>
    <property type="match status" value="5"/>
</dbReference>
<feature type="domain" description="LysM" evidence="2">
    <location>
        <begin position="129"/>
        <end position="172"/>
    </location>
</feature>
<dbReference type="eggNOG" id="COG1388">
    <property type="taxonomic scope" value="Bacteria"/>
</dbReference>
<dbReference type="Proteomes" id="UP000002217">
    <property type="component" value="Chromosome"/>
</dbReference>
<dbReference type="InterPro" id="IPR018392">
    <property type="entry name" value="LysM"/>
</dbReference>
<evidence type="ECO:0000313" key="4">
    <source>
        <dbReference type="Proteomes" id="UP000002217"/>
    </source>
</evidence>
<dbReference type="InterPro" id="IPR036779">
    <property type="entry name" value="LysM_dom_sf"/>
</dbReference>
<dbReference type="KEGG" id="dae:Dtox_3560"/>
<dbReference type="PANTHER" id="PTHR33734:SF22">
    <property type="entry name" value="MEMBRANE-BOUND LYTIC MUREIN TRANSGLYCOSYLASE D"/>
    <property type="match status" value="1"/>
</dbReference>
<dbReference type="CDD" id="cd00118">
    <property type="entry name" value="LysM"/>
    <property type="match status" value="5"/>
</dbReference>
<dbReference type="PROSITE" id="PS51782">
    <property type="entry name" value="LYSM"/>
    <property type="match status" value="5"/>
</dbReference>
<protein>
    <submittedName>
        <fullName evidence="3">Peptidoglycan-binding LysM</fullName>
    </submittedName>
</protein>
<organism evidence="3 4">
    <name type="scientific">Desulfofarcimen acetoxidans (strain ATCC 49208 / DSM 771 / KCTC 5769 / VKM B-1644 / 5575)</name>
    <name type="common">Desulfotomaculum acetoxidans</name>
    <dbReference type="NCBI Taxonomy" id="485916"/>
    <lineage>
        <taxon>Bacteria</taxon>
        <taxon>Bacillati</taxon>
        <taxon>Bacillota</taxon>
        <taxon>Clostridia</taxon>
        <taxon>Eubacteriales</taxon>
        <taxon>Peptococcaceae</taxon>
        <taxon>Desulfofarcimen</taxon>
    </lineage>
</organism>
<reference evidence="3 4" key="1">
    <citation type="journal article" date="2009" name="Stand. Genomic Sci.">
        <title>Complete genome sequence of Desulfotomaculum acetoxidans type strain (5575).</title>
        <authorList>
            <person name="Spring S."/>
            <person name="Lapidus A."/>
            <person name="Schroder M."/>
            <person name="Gleim D."/>
            <person name="Sims D."/>
            <person name="Meincke L."/>
            <person name="Glavina Del Rio T."/>
            <person name="Tice H."/>
            <person name="Copeland A."/>
            <person name="Cheng J.F."/>
            <person name="Lucas S."/>
            <person name="Chen F."/>
            <person name="Nolan M."/>
            <person name="Bruce D."/>
            <person name="Goodwin L."/>
            <person name="Pitluck S."/>
            <person name="Ivanova N."/>
            <person name="Mavromatis K."/>
            <person name="Mikhailova N."/>
            <person name="Pati A."/>
            <person name="Chen A."/>
            <person name="Palaniappan K."/>
            <person name="Land M."/>
            <person name="Hauser L."/>
            <person name="Chang Y.J."/>
            <person name="Jeffries C.D."/>
            <person name="Chain P."/>
            <person name="Saunders E."/>
            <person name="Brettin T."/>
            <person name="Detter J.C."/>
            <person name="Goker M."/>
            <person name="Bristow J."/>
            <person name="Eisen J.A."/>
            <person name="Markowitz V."/>
            <person name="Hugenholtz P."/>
            <person name="Kyrpides N.C."/>
            <person name="Klenk H.P."/>
            <person name="Han C."/>
        </authorList>
    </citation>
    <scope>NUCLEOTIDE SEQUENCE [LARGE SCALE GENOMIC DNA]</scope>
    <source>
        <strain evidence="4">ATCC 49208 / DSM 771 / VKM B-1644</strain>
    </source>
</reference>
<dbReference type="GO" id="GO:0008932">
    <property type="term" value="F:lytic endotransglycosylase activity"/>
    <property type="evidence" value="ECO:0007669"/>
    <property type="project" value="TreeGrafter"/>
</dbReference>
<dbReference type="STRING" id="485916.Dtox_3560"/>
<feature type="domain" description="LysM" evidence="2">
    <location>
        <begin position="81"/>
        <end position="125"/>
    </location>
</feature>
<dbReference type="PANTHER" id="PTHR33734">
    <property type="entry name" value="LYSM DOMAIN-CONTAINING GPI-ANCHORED PROTEIN 2"/>
    <property type="match status" value="1"/>
</dbReference>